<dbReference type="InterPro" id="IPR010836">
    <property type="entry name" value="SapC"/>
</dbReference>
<gene>
    <name evidence="1" type="ORF">D1223_02230</name>
</gene>
<dbReference type="AlphaFoldDB" id="A0A399RPE3"/>
<dbReference type="EMBL" id="QWFX01000005">
    <property type="protein sequence ID" value="RIJ32691.1"/>
    <property type="molecule type" value="Genomic_DNA"/>
</dbReference>
<dbReference type="OrthoDB" id="8888710at2"/>
<dbReference type="Pfam" id="PF07277">
    <property type="entry name" value="SapC"/>
    <property type="match status" value="1"/>
</dbReference>
<name>A0A399RPE3_9PROT</name>
<reference evidence="1 2" key="1">
    <citation type="submission" date="2018-08" db="EMBL/GenBank/DDBJ databases">
        <title>Henriciella mobilis sp. nov., isolated from seawater.</title>
        <authorList>
            <person name="Cheng H."/>
            <person name="Wu Y.-H."/>
            <person name="Xu X.-W."/>
            <person name="Guo L.-L."/>
        </authorList>
    </citation>
    <scope>NUCLEOTIDE SEQUENCE [LARGE SCALE GENOMIC DNA]</scope>
    <source>
        <strain evidence="1 2">JN25</strain>
    </source>
</reference>
<dbReference type="Proteomes" id="UP000266385">
    <property type="component" value="Unassembled WGS sequence"/>
</dbReference>
<sequence>MSNTVLLNNVDHADLKVSTARGEAFGDGVNQAVVVPTEFLELQREFPILLKKDPAGVYQAVVLLGFDSGENLYLDGDRWVSSYIPAILARGPFTIRMASQEDQAQSEPMINIDLDHPAVGDEIGVPLFLKHGGNSPYLEHVAGILRRLHAGVEVRKPLFAALEKFNLIEPVNIEGEFGEGMTFSIPGFSAVSIERLNELDAEALHQLNRAGYLYAAYMMVASLNNISRLIQMKARKVAAQSSGGSG</sequence>
<evidence type="ECO:0000313" key="2">
    <source>
        <dbReference type="Proteomes" id="UP000266385"/>
    </source>
</evidence>
<accession>A0A399RPE3</accession>
<organism evidence="1 2">
    <name type="scientific">Henriciella mobilis</name>
    <dbReference type="NCBI Taxonomy" id="2305467"/>
    <lineage>
        <taxon>Bacteria</taxon>
        <taxon>Pseudomonadati</taxon>
        <taxon>Pseudomonadota</taxon>
        <taxon>Alphaproteobacteria</taxon>
        <taxon>Hyphomonadales</taxon>
        <taxon>Hyphomonadaceae</taxon>
        <taxon>Henriciella</taxon>
    </lineage>
</organism>
<protein>
    <submittedName>
        <fullName evidence="1">Peptide ABC transporter permease</fullName>
    </submittedName>
</protein>
<evidence type="ECO:0000313" key="1">
    <source>
        <dbReference type="EMBL" id="RIJ32691.1"/>
    </source>
</evidence>
<proteinExistence type="predicted"/>
<dbReference type="RefSeq" id="WP_119374772.1">
    <property type="nucleotide sequence ID" value="NZ_QWFX01000005.1"/>
</dbReference>
<keyword evidence="2" id="KW-1185">Reference proteome</keyword>
<comment type="caution">
    <text evidence="1">The sequence shown here is derived from an EMBL/GenBank/DDBJ whole genome shotgun (WGS) entry which is preliminary data.</text>
</comment>